<feature type="transmembrane region" description="Helical" evidence="6">
    <location>
        <begin position="75"/>
        <end position="95"/>
    </location>
</feature>
<comment type="subcellular location">
    <subcellularLocation>
        <location evidence="1">Membrane</location>
        <topology evidence="1">Multi-pass membrane protein</topology>
    </subcellularLocation>
</comment>
<evidence type="ECO:0000256" key="1">
    <source>
        <dbReference type="ARBA" id="ARBA00004141"/>
    </source>
</evidence>
<dbReference type="Pfam" id="PF04241">
    <property type="entry name" value="DUF423"/>
    <property type="match status" value="1"/>
</dbReference>
<comment type="caution">
    <text evidence="7">The sequence shown here is derived from an EMBL/GenBank/DDBJ whole genome shotgun (WGS) entry which is preliminary data.</text>
</comment>
<feature type="transmembrane region" description="Helical" evidence="6">
    <location>
        <begin position="101"/>
        <end position="121"/>
    </location>
</feature>
<dbReference type="PANTHER" id="PTHR43461:SF1">
    <property type="entry name" value="TRANSMEMBRANE PROTEIN 256"/>
    <property type="match status" value="1"/>
</dbReference>
<keyword evidence="8" id="KW-1185">Reference proteome</keyword>
<evidence type="ECO:0000313" key="7">
    <source>
        <dbReference type="EMBL" id="MEN7549639.1"/>
    </source>
</evidence>
<dbReference type="RefSeq" id="WP_346822418.1">
    <property type="nucleotide sequence ID" value="NZ_JBDKWZ010000009.1"/>
</dbReference>
<keyword evidence="3 6" id="KW-0812">Transmembrane</keyword>
<dbReference type="Proteomes" id="UP001403385">
    <property type="component" value="Unassembled WGS sequence"/>
</dbReference>
<evidence type="ECO:0000256" key="6">
    <source>
        <dbReference type="SAM" id="Phobius"/>
    </source>
</evidence>
<evidence type="ECO:0000256" key="4">
    <source>
        <dbReference type="ARBA" id="ARBA00022989"/>
    </source>
</evidence>
<feature type="transmembrane region" description="Helical" evidence="6">
    <location>
        <begin position="47"/>
        <end position="63"/>
    </location>
</feature>
<organism evidence="7 8">
    <name type="scientific">Rapidithrix thailandica</name>
    <dbReference type="NCBI Taxonomy" id="413964"/>
    <lineage>
        <taxon>Bacteria</taxon>
        <taxon>Pseudomonadati</taxon>
        <taxon>Bacteroidota</taxon>
        <taxon>Cytophagia</taxon>
        <taxon>Cytophagales</taxon>
        <taxon>Flammeovirgaceae</taxon>
        <taxon>Rapidithrix</taxon>
    </lineage>
</organism>
<dbReference type="AlphaFoldDB" id="A0AAW9S9J0"/>
<name>A0AAW9S9J0_9BACT</name>
<dbReference type="GO" id="GO:0005886">
    <property type="term" value="C:plasma membrane"/>
    <property type="evidence" value="ECO:0007669"/>
    <property type="project" value="TreeGrafter"/>
</dbReference>
<evidence type="ECO:0000313" key="8">
    <source>
        <dbReference type="Proteomes" id="UP001403385"/>
    </source>
</evidence>
<evidence type="ECO:0000256" key="3">
    <source>
        <dbReference type="ARBA" id="ARBA00022692"/>
    </source>
</evidence>
<gene>
    <name evidence="7" type="ORF">AAG747_17070</name>
</gene>
<proteinExistence type="inferred from homology"/>
<keyword evidence="5 6" id="KW-0472">Membrane</keyword>
<keyword evidence="4 6" id="KW-1133">Transmembrane helix</keyword>
<reference evidence="7 8" key="1">
    <citation type="submission" date="2024-04" db="EMBL/GenBank/DDBJ databases">
        <title>Novel genus in family Flammeovirgaceae.</title>
        <authorList>
            <person name="Nguyen T.H."/>
            <person name="Vuong T.Q."/>
            <person name="Le H."/>
            <person name="Kim S.-G."/>
        </authorList>
    </citation>
    <scope>NUCLEOTIDE SEQUENCE [LARGE SCALE GENOMIC DNA]</scope>
    <source>
        <strain evidence="7 8">JCM 23209</strain>
    </source>
</reference>
<comment type="similarity">
    <text evidence="2">Belongs to the UPF0382 family.</text>
</comment>
<sequence length="127" mass="13800">MQKFILGAGAIMAMLAVILGAFGAHALESYLVENNRLETYKTAVNYQFYHALGLLAVGLFYTYRPVSLTEWAGLALLGGIVIFSGSLYALCFTGIRMLGAITPIGGVLFIVGWFCFFLSIWNMKGDG</sequence>
<dbReference type="EMBL" id="JBDKWZ010000009">
    <property type="protein sequence ID" value="MEN7549639.1"/>
    <property type="molecule type" value="Genomic_DNA"/>
</dbReference>
<dbReference type="PANTHER" id="PTHR43461">
    <property type="entry name" value="TRANSMEMBRANE PROTEIN 256"/>
    <property type="match status" value="1"/>
</dbReference>
<evidence type="ECO:0000256" key="5">
    <source>
        <dbReference type="ARBA" id="ARBA00023136"/>
    </source>
</evidence>
<protein>
    <submittedName>
        <fullName evidence="7">DUF423 domain-containing protein</fullName>
    </submittedName>
</protein>
<dbReference type="InterPro" id="IPR006696">
    <property type="entry name" value="DUF423"/>
</dbReference>
<accession>A0AAW9S9J0</accession>
<evidence type="ECO:0000256" key="2">
    <source>
        <dbReference type="ARBA" id="ARBA00009694"/>
    </source>
</evidence>